<evidence type="ECO:0000256" key="1">
    <source>
        <dbReference type="ARBA" id="ARBA00004651"/>
    </source>
</evidence>
<evidence type="ECO:0000256" key="5">
    <source>
        <dbReference type="ARBA" id="ARBA00023136"/>
    </source>
</evidence>
<dbReference type="PANTHER" id="PTHR30489">
    <property type="entry name" value="LIPOPROTEIN-RELEASING SYSTEM TRANSMEMBRANE PROTEIN LOLE"/>
    <property type="match status" value="1"/>
</dbReference>
<dbReference type="PANTHER" id="PTHR30489:SF0">
    <property type="entry name" value="LIPOPROTEIN-RELEASING SYSTEM TRANSMEMBRANE PROTEIN LOLE"/>
    <property type="match status" value="1"/>
</dbReference>
<keyword evidence="5 6" id="KW-0472">Membrane</keyword>
<reference evidence="8" key="1">
    <citation type="journal article" date="2014" name="Front. Microbiol.">
        <title>High frequency of phylogenetically diverse reductive dehalogenase-homologous genes in deep subseafloor sedimentary metagenomes.</title>
        <authorList>
            <person name="Kawai M."/>
            <person name="Futagami T."/>
            <person name="Toyoda A."/>
            <person name="Takaki Y."/>
            <person name="Nishi S."/>
            <person name="Hori S."/>
            <person name="Arai W."/>
            <person name="Tsubouchi T."/>
            <person name="Morono Y."/>
            <person name="Uchiyama I."/>
            <person name="Ito T."/>
            <person name="Fujiyama A."/>
            <person name="Inagaki F."/>
            <person name="Takami H."/>
        </authorList>
    </citation>
    <scope>NUCLEOTIDE SEQUENCE</scope>
    <source>
        <strain evidence="8">Expedition CK06-06</strain>
    </source>
</reference>
<evidence type="ECO:0000259" key="7">
    <source>
        <dbReference type="Pfam" id="PF02687"/>
    </source>
</evidence>
<feature type="domain" description="ABC3 transporter permease C-terminal" evidence="7">
    <location>
        <begin position="42"/>
        <end position="173"/>
    </location>
</feature>
<keyword evidence="3 6" id="KW-0812">Transmembrane</keyword>
<evidence type="ECO:0000256" key="4">
    <source>
        <dbReference type="ARBA" id="ARBA00022989"/>
    </source>
</evidence>
<protein>
    <recommendedName>
        <fullName evidence="7">ABC3 transporter permease C-terminal domain-containing protein</fullName>
    </recommendedName>
</protein>
<feature type="transmembrane region" description="Helical" evidence="6">
    <location>
        <begin position="145"/>
        <end position="171"/>
    </location>
</feature>
<comment type="subcellular location">
    <subcellularLocation>
        <location evidence="1">Cell membrane</location>
        <topology evidence="1">Multi-pass membrane protein</topology>
    </subcellularLocation>
</comment>
<proteinExistence type="predicted"/>
<feature type="non-terminal residue" evidence="8">
    <location>
        <position position="1"/>
    </location>
</feature>
<evidence type="ECO:0000256" key="3">
    <source>
        <dbReference type="ARBA" id="ARBA00022692"/>
    </source>
</evidence>
<dbReference type="InterPro" id="IPR003838">
    <property type="entry name" value="ABC3_permease_C"/>
</dbReference>
<accession>X1L3D2</accession>
<feature type="transmembrane region" description="Helical" evidence="6">
    <location>
        <begin position="83"/>
        <end position="109"/>
    </location>
</feature>
<organism evidence="8">
    <name type="scientific">marine sediment metagenome</name>
    <dbReference type="NCBI Taxonomy" id="412755"/>
    <lineage>
        <taxon>unclassified sequences</taxon>
        <taxon>metagenomes</taxon>
        <taxon>ecological metagenomes</taxon>
    </lineage>
</organism>
<evidence type="ECO:0000256" key="6">
    <source>
        <dbReference type="SAM" id="Phobius"/>
    </source>
</evidence>
<sequence length="182" mass="19949">VFVDEQLNGDPYLKRYTDIKTAKQMQSQYVAELRKQMGVLLLIFGVVSFSVVVLVFCIFYMIVSIKRRDIAIIKSCGTASSSVALIFVGFGACVGIIGSAMGAVLGYAVTKNINTIEEWIRIIFGLKLWKSSVYMFSKIPSEVDWASALPIVLFAVVAAAVGALIPAIVAARTRPVEILRYE</sequence>
<dbReference type="GO" id="GO:0098797">
    <property type="term" value="C:plasma membrane protein complex"/>
    <property type="evidence" value="ECO:0007669"/>
    <property type="project" value="TreeGrafter"/>
</dbReference>
<comment type="caution">
    <text evidence="8">The sequence shown here is derived from an EMBL/GenBank/DDBJ whole genome shotgun (WGS) entry which is preliminary data.</text>
</comment>
<dbReference type="GO" id="GO:0044874">
    <property type="term" value="P:lipoprotein localization to outer membrane"/>
    <property type="evidence" value="ECO:0007669"/>
    <property type="project" value="TreeGrafter"/>
</dbReference>
<dbReference type="Pfam" id="PF02687">
    <property type="entry name" value="FtsX"/>
    <property type="match status" value="1"/>
</dbReference>
<gene>
    <name evidence="8" type="ORF">S03H2_60335</name>
</gene>
<keyword evidence="4 6" id="KW-1133">Transmembrane helix</keyword>
<feature type="transmembrane region" description="Helical" evidence="6">
    <location>
        <begin position="39"/>
        <end position="63"/>
    </location>
</feature>
<keyword evidence="2" id="KW-1003">Cell membrane</keyword>
<dbReference type="AlphaFoldDB" id="X1L3D2"/>
<name>X1L3D2_9ZZZZ</name>
<evidence type="ECO:0000256" key="2">
    <source>
        <dbReference type="ARBA" id="ARBA00022475"/>
    </source>
</evidence>
<evidence type="ECO:0000313" key="8">
    <source>
        <dbReference type="EMBL" id="GAH88693.1"/>
    </source>
</evidence>
<dbReference type="InterPro" id="IPR051447">
    <property type="entry name" value="Lipoprotein-release_system"/>
</dbReference>
<dbReference type="EMBL" id="BARU01038867">
    <property type="protein sequence ID" value="GAH88693.1"/>
    <property type="molecule type" value="Genomic_DNA"/>
</dbReference>